<accession>A0A8S1TTS3</accession>
<comment type="caution">
    <text evidence="1">The sequence shown here is derived from an EMBL/GenBank/DDBJ whole genome shotgun (WGS) entry which is preliminary data.</text>
</comment>
<proteinExistence type="predicted"/>
<dbReference type="EMBL" id="CAJJDO010000027">
    <property type="protein sequence ID" value="CAD8155478.1"/>
    <property type="molecule type" value="Genomic_DNA"/>
</dbReference>
<dbReference type="OrthoDB" id="10356705at2759"/>
<dbReference type="Proteomes" id="UP000689195">
    <property type="component" value="Unassembled WGS sequence"/>
</dbReference>
<organism evidence="1 2">
    <name type="scientific">Paramecium pentaurelia</name>
    <dbReference type="NCBI Taxonomy" id="43138"/>
    <lineage>
        <taxon>Eukaryota</taxon>
        <taxon>Sar</taxon>
        <taxon>Alveolata</taxon>
        <taxon>Ciliophora</taxon>
        <taxon>Intramacronucleata</taxon>
        <taxon>Oligohymenophorea</taxon>
        <taxon>Peniculida</taxon>
        <taxon>Parameciidae</taxon>
        <taxon>Paramecium</taxon>
    </lineage>
</organism>
<name>A0A8S1TTS3_9CILI</name>
<evidence type="ECO:0000313" key="1">
    <source>
        <dbReference type="EMBL" id="CAD8155478.1"/>
    </source>
</evidence>
<dbReference type="AlphaFoldDB" id="A0A8S1TTS3"/>
<protein>
    <submittedName>
        <fullName evidence="1">Uncharacterized protein</fullName>
    </submittedName>
</protein>
<gene>
    <name evidence="1" type="ORF">PPENT_87.1.T0270112</name>
</gene>
<keyword evidence="2" id="KW-1185">Reference proteome</keyword>
<reference evidence="1" key="1">
    <citation type="submission" date="2021-01" db="EMBL/GenBank/DDBJ databases">
        <authorList>
            <consortium name="Genoscope - CEA"/>
            <person name="William W."/>
        </authorList>
    </citation>
    <scope>NUCLEOTIDE SEQUENCE</scope>
</reference>
<sequence length="320" mass="38298">MRRRQDSLNTSRSSISNKLITTLNDSRILKQSLNPLFNIYQIEMNYIWCQSCQMNLFEKDVYNHIYEDQHIHILQKQFMRKNIKSASYHQQQHGIKLEIKQKSLSQQSILKRTQQDNLNKSIEITMRQSIKSLKQFVSKLIEDLNQIGYRTCLIVFLSETQCNINMFNELTFQEIFDKRQFFVIQKNKGPCYSINKQRIPEFLKLYIQKNLGSNKRILDQNQKYIGRQLNQMLRKCCRLIASNTKDKEYQLFLNGLKLKEIKGLSIQYSSDIKNQLQTERSEKIYNIQQNVKEQWENVLQRLGDQRQKNIRIVIKSKVQN</sequence>
<evidence type="ECO:0000313" key="2">
    <source>
        <dbReference type="Proteomes" id="UP000689195"/>
    </source>
</evidence>